<dbReference type="Gene3D" id="4.10.410.60">
    <property type="match status" value="1"/>
</dbReference>
<dbReference type="PROSITE" id="PS00936">
    <property type="entry name" value="RIBOSOMAL_L35"/>
    <property type="match status" value="1"/>
</dbReference>
<gene>
    <name evidence="5" type="primary">rpmI_40</name>
    <name evidence="5" type="ORF">SDC9_126927</name>
</gene>
<dbReference type="EMBL" id="VSSQ01029661">
    <property type="protein sequence ID" value="MPM79885.1"/>
    <property type="molecule type" value="Genomic_DNA"/>
</dbReference>
<dbReference type="InterPro" id="IPR021137">
    <property type="entry name" value="Ribosomal_bL35-like"/>
</dbReference>
<dbReference type="GO" id="GO:0015934">
    <property type="term" value="C:large ribosomal subunit"/>
    <property type="evidence" value="ECO:0007669"/>
    <property type="project" value="TreeGrafter"/>
</dbReference>
<sequence>MPKLKTKKAAAKRFKITGSGQLKRHKSNTQHILGKKSTKRKRKLRQATLVDKTVLTSIKKKLLPYL</sequence>
<dbReference type="PANTHER" id="PTHR33343:SF1">
    <property type="entry name" value="LARGE RIBOSOMAL SUBUNIT PROTEIN BL35M"/>
    <property type="match status" value="1"/>
</dbReference>
<dbReference type="AlphaFoldDB" id="A0A645CSL5"/>
<name>A0A645CSL5_9ZZZZ</name>
<dbReference type="InterPro" id="IPR018265">
    <property type="entry name" value="Ribosomal_bL35_CS"/>
</dbReference>
<organism evidence="5">
    <name type="scientific">bioreactor metagenome</name>
    <dbReference type="NCBI Taxonomy" id="1076179"/>
    <lineage>
        <taxon>unclassified sequences</taxon>
        <taxon>metagenomes</taxon>
        <taxon>ecological metagenomes</taxon>
    </lineage>
</organism>
<evidence type="ECO:0000313" key="5">
    <source>
        <dbReference type="EMBL" id="MPM79885.1"/>
    </source>
</evidence>
<dbReference type="PANTHER" id="PTHR33343">
    <property type="entry name" value="54S RIBOSOMAL PROTEIN BL35M"/>
    <property type="match status" value="1"/>
</dbReference>
<dbReference type="Pfam" id="PF01632">
    <property type="entry name" value="Ribosomal_L35p"/>
    <property type="match status" value="1"/>
</dbReference>
<keyword evidence="3" id="KW-0687">Ribonucleoprotein</keyword>
<evidence type="ECO:0000256" key="1">
    <source>
        <dbReference type="ARBA" id="ARBA00006598"/>
    </source>
</evidence>
<reference evidence="5" key="1">
    <citation type="submission" date="2019-08" db="EMBL/GenBank/DDBJ databases">
        <authorList>
            <person name="Kucharzyk K."/>
            <person name="Murdoch R.W."/>
            <person name="Higgins S."/>
            <person name="Loffler F."/>
        </authorList>
    </citation>
    <scope>NUCLEOTIDE SEQUENCE</scope>
</reference>
<protein>
    <submittedName>
        <fullName evidence="5">50S ribosomal protein L35</fullName>
    </submittedName>
</protein>
<comment type="similarity">
    <text evidence="1">Belongs to the bacterial ribosomal protein bL35 family.</text>
</comment>
<keyword evidence="2 5" id="KW-0689">Ribosomal protein</keyword>
<evidence type="ECO:0000256" key="3">
    <source>
        <dbReference type="ARBA" id="ARBA00023274"/>
    </source>
</evidence>
<feature type="compositionally biased region" description="Basic residues" evidence="4">
    <location>
        <begin position="22"/>
        <end position="44"/>
    </location>
</feature>
<dbReference type="NCBIfam" id="TIGR00001">
    <property type="entry name" value="rpmI_bact"/>
    <property type="match status" value="1"/>
</dbReference>
<dbReference type="GO" id="GO:0003735">
    <property type="term" value="F:structural constituent of ribosome"/>
    <property type="evidence" value="ECO:0007669"/>
    <property type="project" value="InterPro"/>
</dbReference>
<dbReference type="FunFam" id="4.10.410.60:FF:000001">
    <property type="entry name" value="50S ribosomal protein L35"/>
    <property type="match status" value="1"/>
</dbReference>
<feature type="region of interest" description="Disordered" evidence="4">
    <location>
        <begin position="21"/>
        <end position="44"/>
    </location>
</feature>
<accession>A0A645CSL5</accession>
<dbReference type="InterPro" id="IPR037229">
    <property type="entry name" value="Ribosomal_bL35_sf"/>
</dbReference>
<dbReference type="InterPro" id="IPR001706">
    <property type="entry name" value="Ribosomal_bL35"/>
</dbReference>
<comment type="caution">
    <text evidence="5">The sequence shown here is derived from an EMBL/GenBank/DDBJ whole genome shotgun (WGS) entry which is preliminary data.</text>
</comment>
<dbReference type="SUPFAM" id="SSF143034">
    <property type="entry name" value="L35p-like"/>
    <property type="match status" value="1"/>
</dbReference>
<evidence type="ECO:0000256" key="4">
    <source>
        <dbReference type="SAM" id="MobiDB-lite"/>
    </source>
</evidence>
<evidence type="ECO:0000256" key="2">
    <source>
        <dbReference type="ARBA" id="ARBA00022980"/>
    </source>
</evidence>
<dbReference type="GO" id="GO:0006412">
    <property type="term" value="P:translation"/>
    <property type="evidence" value="ECO:0007669"/>
    <property type="project" value="InterPro"/>
</dbReference>
<proteinExistence type="inferred from homology"/>
<dbReference type="PRINTS" id="PR00064">
    <property type="entry name" value="RIBOSOMALL35"/>
</dbReference>
<dbReference type="HAMAP" id="MF_00514">
    <property type="entry name" value="Ribosomal_bL35"/>
    <property type="match status" value="1"/>
</dbReference>